<dbReference type="InterPro" id="IPR004603">
    <property type="entry name" value="DNA_mismatch_endonuc_vsr"/>
</dbReference>
<evidence type="ECO:0000256" key="1">
    <source>
        <dbReference type="ARBA" id="ARBA00022722"/>
    </source>
</evidence>
<evidence type="ECO:0000313" key="8">
    <source>
        <dbReference type="Proteomes" id="UP000528964"/>
    </source>
</evidence>
<evidence type="ECO:0000256" key="2">
    <source>
        <dbReference type="ARBA" id="ARBA00022759"/>
    </source>
</evidence>
<dbReference type="Gene3D" id="3.40.960.10">
    <property type="entry name" value="VSR Endonuclease"/>
    <property type="match status" value="1"/>
</dbReference>
<proteinExistence type="inferred from homology"/>
<comment type="similarity">
    <text evidence="6">Belongs to the vsr family.</text>
</comment>
<evidence type="ECO:0000256" key="6">
    <source>
        <dbReference type="PIRNR" id="PIRNR018267"/>
    </source>
</evidence>
<dbReference type="CDD" id="cd00221">
    <property type="entry name" value="Vsr"/>
    <property type="match status" value="1"/>
</dbReference>
<dbReference type="AlphaFoldDB" id="A0A7W6CZT6"/>
<comment type="caution">
    <text evidence="7">The sequence shown here is derived from an EMBL/GenBank/DDBJ whole genome shotgun (WGS) entry which is preliminary data.</text>
</comment>
<dbReference type="GO" id="GO:0006298">
    <property type="term" value="P:mismatch repair"/>
    <property type="evidence" value="ECO:0007669"/>
    <property type="project" value="UniProtKB-UniRule"/>
</dbReference>
<keyword evidence="4 6" id="KW-0378">Hydrolase</keyword>
<dbReference type="RefSeq" id="WP_183395975.1">
    <property type="nucleotide sequence ID" value="NZ_JACIDR010000004.1"/>
</dbReference>
<keyword evidence="1 6" id="KW-0540">Nuclease</keyword>
<dbReference type="PIRSF" id="PIRSF018267">
    <property type="entry name" value="VSR_endonuc"/>
    <property type="match status" value="1"/>
</dbReference>
<dbReference type="GO" id="GO:0004519">
    <property type="term" value="F:endonuclease activity"/>
    <property type="evidence" value="ECO:0007669"/>
    <property type="project" value="UniProtKB-KW"/>
</dbReference>
<evidence type="ECO:0000256" key="3">
    <source>
        <dbReference type="ARBA" id="ARBA00022763"/>
    </source>
</evidence>
<keyword evidence="5 6" id="KW-0234">DNA repair</keyword>
<comment type="function">
    <text evidence="6">May nick specific sequences that contain T:G mispairs resulting from m5C-deamination.</text>
</comment>
<reference evidence="7 8" key="1">
    <citation type="submission" date="2020-08" db="EMBL/GenBank/DDBJ databases">
        <title>Genomic Encyclopedia of Type Strains, Phase IV (KMG-IV): sequencing the most valuable type-strain genomes for metagenomic binning, comparative biology and taxonomic classification.</title>
        <authorList>
            <person name="Goeker M."/>
        </authorList>
    </citation>
    <scope>NUCLEOTIDE SEQUENCE [LARGE SCALE GENOMIC DNA]</scope>
    <source>
        <strain evidence="7 8">DSM 25481</strain>
    </source>
</reference>
<keyword evidence="2 6" id="KW-0255">Endonuclease</keyword>
<dbReference type="GO" id="GO:0016787">
    <property type="term" value="F:hydrolase activity"/>
    <property type="evidence" value="ECO:0007669"/>
    <property type="project" value="UniProtKB-KW"/>
</dbReference>
<keyword evidence="3 6" id="KW-0227">DNA damage</keyword>
<dbReference type="InterPro" id="IPR011335">
    <property type="entry name" value="Restrct_endonuc-II-like"/>
</dbReference>
<gene>
    <name evidence="7" type="ORF">GGR24_002815</name>
</gene>
<dbReference type="EC" id="3.1.-.-" evidence="6"/>
<sequence>MIAPPSAERSAVMRAVKGRDTRPEMLVRRAAHALGYRFRLHRKDLPGSPDLVFPSRRKVVFVHGCFWHGHDCARGARAPKANAEYWSAKIGRNVARDARVLVELRALGWEPLVLWECELKDPAALAGRLRQHLGGSPGFSIDPGNQM</sequence>
<organism evidence="7 8">
    <name type="scientific">Hansschlegelia beijingensis</name>
    <dbReference type="NCBI Taxonomy" id="1133344"/>
    <lineage>
        <taxon>Bacteria</taxon>
        <taxon>Pseudomonadati</taxon>
        <taxon>Pseudomonadota</taxon>
        <taxon>Alphaproteobacteria</taxon>
        <taxon>Hyphomicrobiales</taxon>
        <taxon>Methylopilaceae</taxon>
        <taxon>Hansschlegelia</taxon>
    </lineage>
</organism>
<protein>
    <recommendedName>
        <fullName evidence="6">Very short patch repair endonuclease</fullName>
        <ecNumber evidence="6">3.1.-.-</ecNumber>
    </recommendedName>
</protein>
<keyword evidence="8" id="KW-1185">Reference proteome</keyword>
<dbReference type="SUPFAM" id="SSF52980">
    <property type="entry name" value="Restriction endonuclease-like"/>
    <property type="match status" value="1"/>
</dbReference>
<dbReference type="EMBL" id="JACIDR010000004">
    <property type="protein sequence ID" value="MBB3974138.1"/>
    <property type="molecule type" value="Genomic_DNA"/>
</dbReference>
<evidence type="ECO:0000256" key="4">
    <source>
        <dbReference type="ARBA" id="ARBA00022801"/>
    </source>
</evidence>
<evidence type="ECO:0000313" key="7">
    <source>
        <dbReference type="EMBL" id="MBB3974138.1"/>
    </source>
</evidence>
<dbReference type="Proteomes" id="UP000528964">
    <property type="component" value="Unassembled WGS sequence"/>
</dbReference>
<name>A0A7W6CZT6_9HYPH</name>
<accession>A0A7W6CZT6</accession>
<evidence type="ECO:0000256" key="5">
    <source>
        <dbReference type="ARBA" id="ARBA00023204"/>
    </source>
</evidence>
<dbReference type="NCBIfam" id="TIGR00632">
    <property type="entry name" value="vsr"/>
    <property type="match status" value="1"/>
</dbReference>
<dbReference type="Pfam" id="PF03852">
    <property type="entry name" value="Vsr"/>
    <property type="match status" value="1"/>
</dbReference>